<reference evidence="2 3" key="1">
    <citation type="submission" date="2021-03" db="EMBL/GenBank/DDBJ databases">
        <title>Lysobacter sp. nov. isolated from soil of gangwondo yeongwol, south Korea.</title>
        <authorList>
            <person name="Kim K.R."/>
            <person name="Kim K.H."/>
            <person name="Jeon C.O."/>
        </authorList>
    </citation>
    <scope>NUCLEOTIDE SEQUENCE [LARGE SCALE GENOMIC DNA]</scope>
    <source>
        <strain evidence="2 3">R19</strain>
    </source>
</reference>
<dbReference type="Proteomes" id="UP000639274">
    <property type="component" value="Chromosome"/>
</dbReference>
<keyword evidence="1" id="KW-0732">Signal</keyword>
<evidence type="ECO:0000313" key="3">
    <source>
        <dbReference type="Proteomes" id="UP000639274"/>
    </source>
</evidence>
<accession>A0A974Y287</accession>
<sequence length="117" mass="12385">MSAKTLAFALALPLCMAALAPAQAAGAANGQDTPTLEQVTAPVPATTVRVSCANAMWPTLRQVARYTGETAETAAPVRMQVVKEGRQLCDQGSTHVLVVFNAPHRPVDEIAMIYPLR</sequence>
<keyword evidence="3" id="KW-1185">Reference proteome</keyword>
<dbReference type="EMBL" id="CP071518">
    <property type="protein sequence ID" value="QSX79203.1"/>
    <property type="molecule type" value="Genomic_DNA"/>
</dbReference>
<dbReference type="RefSeq" id="WP_200614774.1">
    <property type="nucleotide sequence ID" value="NZ_CP071518.1"/>
</dbReference>
<organism evidence="2 3">
    <name type="scientific">Agrilutibacter solisilvae</name>
    <dbReference type="NCBI Taxonomy" id="2763317"/>
    <lineage>
        <taxon>Bacteria</taxon>
        <taxon>Pseudomonadati</taxon>
        <taxon>Pseudomonadota</taxon>
        <taxon>Gammaproteobacteria</taxon>
        <taxon>Lysobacterales</taxon>
        <taxon>Lysobacteraceae</taxon>
        <taxon>Agrilutibacter</taxon>
    </lineage>
</organism>
<proteinExistence type="predicted"/>
<evidence type="ECO:0008006" key="4">
    <source>
        <dbReference type="Google" id="ProtNLM"/>
    </source>
</evidence>
<name>A0A974Y287_9GAMM</name>
<feature type="signal peptide" evidence="1">
    <location>
        <begin position="1"/>
        <end position="24"/>
    </location>
</feature>
<dbReference type="AlphaFoldDB" id="A0A974Y287"/>
<protein>
    <recommendedName>
        <fullName evidence="4">DUF4156 domain-containing protein</fullName>
    </recommendedName>
</protein>
<evidence type="ECO:0000256" key="1">
    <source>
        <dbReference type="SAM" id="SignalP"/>
    </source>
</evidence>
<evidence type="ECO:0000313" key="2">
    <source>
        <dbReference type="EMBL" id="QSX79203.1"/>
    </source>
</evidence>
<feature type="chain" id="PRO_5036800386" description="DUF4156 domain-containing protein" evidence="1">
    <location>
        <begin position="25"/>
        <end position="117"/>
    </location>
</feature>
<gene>
    <name evidence="2" type="ORF">I8J32_004740</name>
</gene>
<dbReference type="KEGG" id="lsf:I8J32_004740"/>